<dbReference type="Proteomes" id="UP000694844">
    <property type="component" value="Chromosome 8"/>
</dbReference>
<organism evidence="2 3">
    <name type="scientific">Crassostrea virginica</name>
    <name type="common">Eastern oyster</name>
    <dbReference type="NCBI Taxonomy" id="6565"/>
    <lineage>
        <taxon>Eukaryota</taxon>
        <taxon>Metazoa</taxon>
        <taxon>Spiralia</taxon>
        <taxon>Lophotrochozoa</taxon>
        <taxon>Mollusca</taxon>
        <taxon>Bivalvia</taxon>
        <taxon>Autobranchia</taxon>
        <taxon>Pteriomorphia</taxon>
        <taxon>Ostreida</taxon>
        <taxon>Ostreoidea</taxon>
        <taxon>Ostreidae</taxon>
        <taxon>Crassostrea</taxon>
    </lineage>
</organism>
<keyword evidence="2" id="KW-1185">Reference proteome</keyword>
<evidence type="ECO:0000313" key="2">
    <source>
        <dbReference type="Proteomes" id="UP000694844"/>
    </source>
</evidence>
<dbReference type="GeneID" id="111106055"/>
<evidence type="ECO:0000256" key="1">
    <source>
        <dbReference type="SAM" id="SignalP"/>
    </source>
</evidence>
<dbReference type="OrthoDB" id="6189851at2759"/>
<gene>
    <name evidence="3" type="primary">LOC111106055</name>
</gene>
<dbReference type="RefSeq" id="XP_022296285.1">
    <property type="nucleotide sequence ID" value="XM_022440577.1"/>
</dbReference>
<protein>
    <submittedName>
        <fullName evidence="3">Uncharacterized protein LOC111106055</fullName>
    </submittedName>
</protein>
<evidence type="ECO:0000313" key="3">
    <source>
        <dbReference type="RefSeq" id="XP_022296285.1"/>
    </source>
</evidence>
<proteinExistence type="predicted"/>
<feature type="chain" id="PRO_5034219987" evidence="1">
    <location>
        <begin position="19"/>
        <end position="235"/>
    </location>
</feature>
<sequence>MNSLKFCLTFVMLSFATCIDFSFRALRDVDEKCPIDSCMESKIDMDTVLEDAVNVSYSANGMRVRFKEGFFSYGCSIYQMYLGCVNDLTPEELPVCIPPEEQQIAFMVLPAVDNIVCSRVKRLDKLVPCMNAENVQKLFFEELLFASYQFMESFKKTGALPCDELKKKYIDTVSKLANMCNNDGLAALLEIDNDLVTELRQLISMVLMSMGLTLDEVCLDALLEATATAKNLLTY</sequence>
<accession>A0A8B8AYP5</accession>
<keyword evidence="1" id="KW-0732">Signal</keyword>
<dbReference type="AlphaFoldDB" id="A0A8B8AYP5"/>
<dbReference type="KEGG" id="cvn:111106055"/>
<reference evidence="3" key="1">
    <citation type="submission" date="2025-08" db="UniProtKB">
        <authorList>
            <consortium name="RefSeq"/>
        </authorList>
    </citation>
    <scope>IDENTIFICATION</scope>
    <source>
        <tissue evidence="3">Whole sample</tissue>
    </source>
</reference>
<feature type="signal peptide" evidence="1">
    <location>
        <begin position="1"/>
        <end position="18"/>
    </location>
</feature>
<name>A0A8B8AYP5_CRAVI</name>